<dbReference type="RefSeq" id="XP_070855069.1">
    <property type="nucleotide sequence ID" value="XM_070998968.1"/>
</dbReference>
<dbReference type="Pfam" id="PF03564">
    <property type="entry name" value="DUF1759"/>
    <property type="match status" value="1"/>
</dbReference>
<proteinExistence type="predicted"/>
<feature type="domain" description="CCHC-type" evidence="1">
    <location>
        <begin position="301"/>
        <end position="317"/>
    </location>
</feature>
<gene>
    <name evidence="3" type="primary">LOC139354733</name>
</gene>
<dbReference type="PANTHER" id="PTHR47331:SF5">
    <property type="entry name" value="RIBONUCLEASE H"/>
    <property type="match status" value="1"/>
</dbReference>
<evidence type="ECO:0000313" key="3">
    <source>
        <dbReference type="RefSeq" id="XP_070855069.1"/>
    </source>
</evidence>
<feature type="domain" description="CCHC-type" evidence="1">
    <location>
        <begin position="267"/>
        <end position="283"/>
    </location>
</feature>
<evidence type="ECO:0000313" key="2">
    <source>
        <dbReference type="Proteomes" id="UP001652628"/>
    </source>
</evidence>
<evidence type="ECO:0000259" key="1">
    <source>
        <dbReference type="SMART" id="SM00343"/>
    </source>
</evidence>
<dbReference type="GeneID" id="139354733"/>
<protein>
    <recommendedName>
        <fullName evidence="1">CCHC-type domain-containing protein</fullName>
    </recommendedName>
</protein>
<keyword evidence="2" id="KW-1185">Reference proteome</keyword>
<dbReference type="InterPro" id="IPR001878">
    <property type="entry name" value="Znf_CCHC"/>
</dbReference>
<reference evidence="3" key="1">
    <citation type="submission" date="2025-08" db="UniProtKB">
        <authorList>
            <consortium name="RefSeq"/>
        </authorList>
    </citation>
    <scope>IDENTIFICATION</scope>
</reference>
<dbReference type="Proteomes" id="UP001652628">
    <property type="component" value="Unplaced"/>
</dbReference>
<accession>A0ABM4TYM8</accession>
<name>A0ABM4TYM8_DROSZ</name>
<dbReference type="InterPro" id="IPR005312">
    <property type="entry name" value="DUF1759"/>
</dbReference>
<sequence length="323" mass="37345">MHVARLKSNITRVLAWAEQTEIATHTEIVTRIELLNEVWKEFNQFSDCIALHEEVEGYVDPEIDNAVHEAKYLRASAILKERSNDLQPWTSTSAFNHSQKFHHLKTLLVDETANLVRHLVITDTAYNTAWERLKEKYNRPRHIVNSILEQFMSLPATTKIDATVLRKVSDGANEILRGLEAVNQTGRDCWIIYLALEKLDADTRRRWIERSMETDSPTLEEFFKFLDSRCEELELSKRELATGSKTTTHPEKPKRITQSMVAVKSSGCTKCSSTEHTLYGCQQFLYMSGLQRRSFVKEKSQCYNCLRPGHGVNRCKSTYKCRQ</sequence>
<dbReference type="PANTHER" id="PTHR47331">
    <property type="entry name" value="PHD-TYPE DOMAIN-CONTAINING PROTEIN"/>
    <property type="match status" value="1"/>
</dbReference>
<organism evidence="2 3">
    <name type="scientific">Drosophila suzukii</name>
    <name type="common">Spotted-wing drosophila fruit fly</name>
    <dbReference type="NCBI Taxonomy" id="28584"/>
    <lineage>
        <taxon>Eukaryota</taxon>
        <taxon>Metazoa</taxon>
        <taxon>Ecdysozoa</taxon>
        <taxon>Arthropoda</taxon>
        <taxon>Hexapoda</taxon>
        <taxon>Insecta</taxon>
        <taxon>Pterygota</taxon>
        <taxon>Neoptera</taxon>
        <taxon>Endopterygota</taxon>
        <taxon>Diptera</taxon>
        <taxon>Brachycera</taxon>
        <taxon>Muscomorpha</taxon>
        <taxon>Ephydroidea</taxon>
        <taxon>Drosophilidae</taxon>
        <taxon>Drosophila</taxon>
        <taxon>Sophophora</taxon>
    </lineage>
</organism>
<dbReference type="SMART" id="SM00343">
    <property type="entry name" value="ZnF_C2HC"/>
    <property type="match status" value="2"/>
</dbReference>